<organism evidence="3 4">
    <name type="scientific">Brumimicrobium salinarum</name>
    <dbReference type="NCBI Taxonomy" id="2058658"/>
    <lineage>
        <taxon>Bacteria</taxon>
        <taxon>Pseudomonadati</taxon>
        <taxon>Bacteroidota</taxon>
        <taxon>Flavobacteriia</taxon>
        <taxon>Flavobacteriales</taxon>
        <taxon>Crocinitomicaceae</taxon>
        <taxon>Brumimicrobium</taxon>
    </lineage>
</organism>
<comment type="caution">
    <text evidence="3">The sequence shown here is derived from an EMBL/GenBank/DDBJ whole genome shotgun (WGS) entry which is preliminary data.</text>
</comment>
<evidence type="ECO:0000313" key="3">
    <source>
        <dbReference type="EMBL" id="PKR80310.1"/>
    </source>
</evidence>
<keyword evidence="4" id="KW-1185">Reference proteome</keyword>
<reference evidence="3 4" key="1">
    <citation type="submission" date="2017-12" db="EMBL/GenBank/DDBJ databases">
        <title>The draft genome sequence of Brumimicrobium saltpan LHR20.</title>
        <authorList>
            <person name="Do Z.-J."/>
            <person name="Luo H.-R."/>
        </authorList>
    </citation>
    <scope>NUCLEOTIDE SEQUENCE [LARGE SCALE GENOMIC DNA]</scope>
    <source>
        <strain evidence="3 4">LHR20</strain>
    </source>
</reference>
<dbReference type="InterPro" id="IPR032698">
    <property type="entry name" value="SirB1_N"/>
</dbReference>
<evidence type="ECO:0000259" key="2">
    <source>
        <dbReference type="Pfam" id="PF13369"/>
    </source>
</evidence>
<name>A0A2I0R1N1_9FLAO</name>
<accession>A0A2I0R1N1</accession>
<protein>
    <recommendedName>
        <fullName evidence="2">Protein SirB1 N-terminal domain-containing protein</fullName>
    </recommendedName>
</protein>
<dbReference type="EMBL" id="PJNI01000011">
    <property type="protein sequence ID" value="PKR80310.1"/>
    <property type="molecule type" value="Genomic_DNA"/>
</dbReference>
<evidence type="ECO:0000313" key="4">
    <source>
        <dbReference type="Proteomes" id="UP000236654"/>
    </source>
</evidence>
<comment type="similarity">
    <text evidence="1">Belongs to the UPF0162 family.</text>
</comment>
<sequence>MITKTSIHALIKLMGDTDPMVVAHARTKLLEYGDQIIPDLEVLADDCYFKEEQLHIVTDVLNTLKFSKVKKGLIAWLNTDQKSLLEALFLVCSYQFPDLDKHEFEQQFMSIRRQCWLKTNTKQTSFEKISALNSVFFDDLNFSLANSSTCTPFDLLVNAVLDTREGRGISLGLIYSVVAQSLDIPLYGVTSLNMRVPFVLAYLDQSNLLSILNWGVHNNGVLFYVDMSLKGMIVEPQYLKEAFVKDGLPHNKGQFEPSSNSLIIKRYLTELRIAYENQINFRYKLNDIDELLEIFKAV</sequence>
<gene>
    <name evidence="3" type="ORF">CW751_10690</name>
</gene>
<dbReference type="AlphaFoldDB" id="A0A2I0R1N1"/>
<proteinExistence type="inferred from homology"/>
<feature type="domain" description="Protein SirB1 N-terminal" evidence="2">
    <location>
        <begin position="105"/>
        <end position="268"/>
    </location>
</feature>
<dbReference type="Pfam" id="PF13369">
    <property type="entry name" value="Transglut_core2"/>
    <property type="match status" value="1"/>
</dbReference>
<dbReference type="Proteomes" id="UP000236654">
    <property type="component" value="Unassembled WGS sequence"/>
</dbReference>
<evidence type="ECO:0000256" key="1">
    <source>
        <dbReference type="ARBA" id="ARBA00007100"/>
    </source>
</evidence>